<keyword evidence="1" id="KW-0812">Transmembrane</keyword>
<evidence type="ECO:0000313" key="2">
    <source>
        <dbReference type="EMBL" id="MDG4981463.1"/>
    </source>
</evidence>
<dbReference type="EMBL" id="JAOWLP010000005">
    <property type="protein sequence ID" value="MDG4981463.1"/>
    <property type="molecule type" value="Genomic_DNA"/>
</dbReference>
<proteinExistence type="predicted"/>
<reference evidence="2" key="2">
    <citation type="journal article" date="2023" name="Food Microbiol.">
        <title>Evaluation of the fermentation potential of lactic acid bacteria isolated from herbs, fruits and vegetables as starter cultures in nut-based milk alternatives.</title>
        <authorList>
            <person name="Huang W."/>
            <person name="Dong A."/>
            <person name="Pham H.T."/>
            <person name="Zhou C."/>
            <person name="Huo Z."/>
            <person name="Watjen A.P."/>
            <person name="Prakash S."/>
            <person name="Bang-Berthelsen C.H."/>
            <person name="Turner M.S."/>
        </authorList>
    </citation>
    <scope>NUCLEOTIDE SEQUENCE</scope>
    <source>
        <strain evidence="2">581</strain>
    </source>
</reference>
<protein>
    <submittedName>
        <fullName evidence="2">Uncharacterized protein</fullName>
    </submittedName>
</protein>
<dbReference type="Proteomes" id="UP001152656">
    <property type="component" value="Unassembled WGS sequence"/>
</dbReference>
<keyword evidence="1" id="KW-1133">Transmembrane helix</keyword>
<reference evidence="2" key="1">
    <citation type="submission" date="2022-10" db="EMBL/GenBank/DDBJ databases">
        <authorList>
            <person name="Turner M.S."/>
            <person name="Huang W."/>
        </authorList>
    </citation>
    <scope>NUCLEOTIDE SEQUENCE</scope>
    <source>
        <strain evidence="2">581</strain>
    </source>
</reference>
<organism evidence="2 3">
    <name type="scientific">Lactococcus lactis</name>
    <dbReference type="NCBI Taxonomy" id="1358"/>
    <lineage>
        <taxon>Bacteria</taxon>
        <taxon>Bacillati</taxon>
        <taxon>Bacillota</taxon>
        <taxon>Bacilli</taxon>
        <taxon>Lactobacillales</taxon>
        <taxon>Streptococcaceae</taxon>
        <taxon>Lactococcus</taxon>
    </lineage>
</organism>
<evidence type="ECO:0000256" key="1">
    <source>
        <dbReference type="SAM" id="Phobius"/>
    </source>
</evidence>
<sequence>MNDDLDDLELVKTKPNTKFGITIGCLIFIIPLIAFVIYLSPIVVIWVGVTQENMSNKLNTHQNITEIIDDSSKHGARIKKEDNSMIVSWDMKGSTLQKLKYASNKDIERLAKSFYTETGYDKCKVKKTGVWN</sequence>
<feature type="transmembrane region" description="Helical" evidence="1">
    <location>
        <begin position="20"/>
        <end position="49"/>
    </location>
</feature>
<dbReference type="AlphaFoldDB" id="A0A9X4NCF3"/>
<dbReference type="RefSeq" id="WP_278216243.1">
    <property type="nucleotide sequence ID" value="NZ_JAOWLP010000005.1"/>
</dbReference>
<keyword evidence="1" id="KW-0472">Membrane</keyword>
<evidence type="ECO:0000313" key="3">
    <source>
        <dbReference type="Proteomes" id="UP001152656"/>
    </source>
</evidence>
<gene>
    <name evidence="2" type="ORF">OGZ39_07310</name>
</gene>
<comment type="caution">
    <text evidence="2">The sequence shown here is derived from an EMBL/GenBank/DDBJ whole genome shotgun (WGS) entry which is preliminary data.</text>
</comment>
<accession>A0A9X4NCF3</accession>
<name>A0A9X4NCF3_9LACT</name>